<sequence>MKVAGYGTWESPISSKMTTESGVDLHLLKVDDDPTFSDTVYWTEIHFQEKGRYVICSADQNGQVVQWTPKEFNARSTVHEYGGGDFFVYHGVVYFSNFTDQVLYRQTDPSAVPKPVTDISKKYRYADGVWSPQKSLIYIVREDHEVVAQGAKEPQNSIVVIDPETKLQSVLVSGADFYSCPRVSPDGHKIAWVQWNHPNMPWDSTDIWLAELSKSGQEVLPGTQQKVAGGKDASGQDLSVIQPFWTANNELLYIGDETDWWNLYRVTKAGVHINMYPTSAEIGGPQWIFGKTPYAIEPNGGTRIVTSFNGELGILDTKDLSYRKVETGLTTHDRFGWTSRGSIYSIAYSANKFAQVIRVDANTEEVQVIKVSMSPPVDIGYFSIPEKISWQTTNNEISFGLYYAPTNRDFIAPDGELPPLLVRAHGGPTSSFSSNLDLKLQYFTSRGFAVLCVDYRGSVGYGKKYRHRLRGQWGKLDIEDCSTGGKYLASVGKIDPKKVCIDGRSAGGYTTLACLTFTDTFKAGVSHFGISDLEILMQDTHKFESRYLDTLLAPLDQGGRELCKDRSPIHHIHNIQAPMGFFQGDEDKVVPPNQAEMMYEAVKAKGLAAMFVLFQGEQHGFRKAENIQTSLDGEFYFFGKVLGFEPAEKHIKLHIDNI</sequence>
<dbReference type="Pfam" id="PF00326">
    <property type="entry name" value="Peptidase_S9"/>
    <property type="match status" value="1"/>
</dbReference>
<dbReference type="GO" id="GO:0008236">
    <property type="term" value="F:serine-type peptidase activity"/>
    <property type="evidence" value="ECO:0007669"/>
    <property type="project" value="InterPro"/>
</dbReference>
<organism evidence="2 3">
    <name type="scientific">Biomphalaria glabrata</name>
    <name type="common">Bloodfluke planorb</name>
    <name type="synonym">Freshwater snail</name>
    <dbReference type="NCBI Taxonomy" id="6526"/>
    <lineage>
        <taxon>Eukaryota</taxon>
        <taxon>Metazoa</taxon>
        <taxon>Spiralia</taxon>
        <taxon>Lophotrochozoa</taxon>
        <taxon>Mollusca</taxon>
        <taxon>Gastropoda</taxon>
        <taxon>Heterobranchia</taxon>
        <taxon>Euthyneura</taxon>
        <taxon>Panpulmonata</taxon>
        <taxon>Hygrophila</taxon>
        <taxon>Lymnaeoidea</taxon>
        <taxon>Planorbidae</taxon>
        <taxon>Biomphalaria</taxon>
    </lineage>
</organism>
<dbReference type="InterPro" id="IPR011042">
    <property type="entry name" value="6-blade_b-propeller_TolB-like"/>
</dbReference>
<evidence type="ECO:0000313" key="3">
    <source>
        <dbReference type="Proteomes" id="UP000076420"/>
    </source>
</evidence>
<gene>
    <name evidence="2" type="primary">106072528</name>
</gene>
<dbReference type="EnsemblMetazoa" id="BGLB030238-RC">
    <property type="protein sequence ID" value="BGLB030238-PC"/>
    <property type="gene ID" value="BGLB030238"/>
</dbReference>
<dbReference type="STRING" id="6526.A0A2C9LEK9"/>
<dbReference type="InterPro" id="IPR001375">
    <property type="entry name" value="Peptidase_S9_cat"/>
</dbReference>
<dbReference type="InterPro" id="IPR050585">
    <property type="entry name" value="Xaa-Pro_dipeptidyl-ppase/CocE"/>
</dbReference>
<feature type="domain" description="Peptidase S9 prolyl oligopeptidase catalytic" evidence="1">
    <location>
        <begin position="436"/>
        <end position="643"/>
    </location>
</feature>
<reference evidence="2" key="1">
    <citation type="submission" date="2020-05" db="UniProtKB">
        <authorList>
            <consortium name="EnsemblMetazoa"/>
        </authorList>
    </citation>
    <scope>IDENTIFICATION</scope>
    <source>
        <strain evidence="2">BB02</strain>
    </source>
</reference>
<dbReference type="Gene3D" id="2.120.10.30">
    <property type="entry name" value="TolB, C-terminal domain"/>
    <property type="match status" value="1"/>
</dbReference>
<dbReference type="KEGG" id="bgt:106072528"/>
<evidence type="ECO:0000313" key="2">
    <source>
        <dbReference type="EnsemblMetazoa" id="BGLB030238-PC"/>
    </source>
</evidence>
<dbReference type="VEuPathDB" id="VectorBase:BGLB030238"/>
<dbReference type="SUPFAM" id="SSF53474">
    <property type="entry name" value="alpha/beta-Hydrolases"/>
    <property type="match status" value="1"/>
</dbReference>
<dbReference type="EnsemblMetazoa" id="BGLB030238-RB">
    <property type="protein sequence ID" value="BGLB030238-PB"/>
    <property type="gene ID" value="BGLB030238"/>
</dbReference>
<accession>A0A2C9LEK9</accession>
<evidence type="ECO:0000259" key="1">
    <source>
        <dbReference type="Pfam" id="PF00326"/>
    </source>
</evidence>
<dbReference type="InterPro" id="IPR029058">
    <property type="entry name" value="AB_hydrolase_fold"/>
</dbReference>
<dbReference type="OrthoDB" id="416344at2759"/>
<dbReference type="GO" id="GO:0006508">
    <property type="term" value="P:proteolysis"/>
    <property type="evidence" value="ECO:0007669"/>
    <property type="project" value="InterPro"/>
</dbReference>
<protein>
    <recommendedName>
        <fullName evidence="1">Peptidase S9 prolyl oligopeptidase catalytic domain-containing protein</fullName>
    </recommendedName>
</protein>
<dbReference type="SUPFAM" id="SSF69322">
    <property type="entry name" value="Tricorn protease domain 2"/>
    <property type="match status" value="1"/>
</dbReference>
<dbReference type="Gene3D" id="3.40.50.1820">
    <property type="entry name" value="alpha/beta hydrolase"/>
    <property type="match status" value="1"/>
</dbReference>
<dbReference type="AlphaFoldDB" id="A0A2C9LEK9"/>
<dbReference type="Proteomes" id="UP000076420">
    <property type="component" value="Unassembled WGS sequence"/>
</dbReference>
<dbReference type="PANTHER" id="PTHR43056">
    <property type="entry name" value="PEPTIDASE S9 PROLYL OLIGOPEPTIDASE"/>
    <property type="match status" value="1"/>
</dbReference>
<proteinExistence type="predicted"/>
<dbReference type="VEuPathDB" id="VectorBase:BGLAX_037795"/>
<dbReference type="PANTHER" id="PTHR43056:SF5">
    <property type="entry name" value="PEPTIDASE S9 PROLYL OLIGOPEPTIDASE CATALYTIC DOMAIN-CONTAINING PROTEIN"/>
    <property type="match status" value="1"/>
</dbReference>
<dbReference type="EnsemblMetazoa" id="BGLB030238-RD">
    <property type="protein sequence ID" value="BGLB030238-PD"/>
    <property type="gene ID" value="BGLB030238"/>
</dbReference>
<name>A0A2C9LEK9_BIOGL</name>
<dbReference type="EnsemblMetazoa" id="BGLB030238-RA">
    <property type="protein sequence ID" value="BGLB030238-PA"/>
    <property type="gene ID" value="BGLB030238"/>
</dbReference>